<dbReference type="Gene3D" id="3.40.80.10">
    <property type="entry name" value="Peptidoglycan recognition protein-like"/>
    <property type="match status" value="1"/>
</dbReference>
<evidence type="ECO:0000256" key="1">
    <source>
        <dbReference type="ARBA" id="ARBA00001561"/>
    </source>
</evidence>
<dbReference type="RefSeq" id="WP_349804623.1">
    <property type="nucleotide sequence ID" value="NZ_JBEGDP010000010.1"/>
</dbReference>
<dbReference type="SUPFAM" id="SSF55846">
    <property type="entry name" value="N-acetylmuramoyl-L-alanine amidase-like"/>
    <property type="match status" value="1"/>
</dbReference>
<dbReference type="InterPro" id="IPR051206">
    <property type="entry name" value="NAMLAA_amidase_2"/>
</dbReference>
<dbReference type="PANTHER" id="PTHR30417">
    <property type="entry name" value="N-ACETYLMURAMOYL-L-ALANINE AMIDASE AMID"/>
    <property type="match status" value="1"/>
</dbReference>
<dbReference type="CDD" id="cd06583">
    <property type="entry name" value="PGRP"/>
    <property type="match status" value="1"/>
</dbReference>
<feature type="domain" description="N-acetylmuramoyl-L-alanine amidase" evidence="5">
    <location>
        <begin position="22"/>
        <end position="163"/>
    </location>
</feature>
<dbReference type="SMART" id="SM00644">
    <property type="entry name" value="Ami_2"/>
    <property type="match status" value="1"/>
</dbReference>
<evidence type="ECO:0000313" key="6">
    <source>
        <dbReference type="EMBL" id="MEQ7847705.1"/>
    </source>
</evidence>
<comment type="catalytic activity">
    <reaction evidence="1">
        <text>Hydrolyzes the link between N-acetylmuramoyl residues and L-amino acid residues in certain cell-wall glycopeptides.</text>
        <dbReference type="EC" id="3.5.1.28"/>
    </reaction>
</comment>
<sequence length="246" mass="26358">MLTDLAAACRKSGLTVVELPGWQTRSRPTLSGGFSPSGVLCHHTGGASDSREYVDWMATVGRSDLPAPLCQLSLGRNGTVYVCAAGRANHGGTARATGPMPAGDANYLYVGIEAMNTGSEGWTATQYDAYVRLCAALCEHYGWPASHVRAHRETSVTGKWDPGLLDMDRFRTDIANAIAQEDDMTPAEYQKLADAQTAKILEAVTNQGEKTRARQIKTASRIVATIKRNGKATQDDIAALEEALAE</sequence>
<evidence type="ECO:0000259" key="5">
    <source>
        <dbReference type="SMART" id="SM00644"/>
    </source>
</evidence>
<comment type="caution">
    <text evidence="6">The sequence shown here is derived from an EMBL/GenBank/DDBJ whole genome shotgun (WGS) entry which is preliminary data.</text>
</comment>
<name>A0ABV1NYW4_9ACTN</name>
<dbReference type="Pfam" id="PF01510">
    <property type="entry name" value="Amidase_2"/>
    <property type="match status" value="1"/>
</dbReference>
<dbReference type="PANTHER" id="PTHR30417:SF1">
    <property type="entry name" value="N-ACETYLMURAMOYL-L-ALANINE AMIDASE AMID"/>
    <property type="match status" value="1"/>
</dbReference>
<keyword evidence="3" id="KW-0378">Hydrolase</keyword>
<dbReference type="EC" id="3.5.1.28" evidence="2"/>
<dbReference type="InterPro" id="IPR036505">
    <property type="entry name" value="Amidase/PGRP_sf"/>
</dbReference>
<reference evidence="6 7" key="1">
    <citation type="submission" date="2024-02" db="EMBL/GenBank/DDBJ databases">
        <title>Full genome sequence of Nocardioides kribbensis.</title>
        <authorList>
            <person name="Poletto B.L."/>
            <person name="Silva G."/>
            <person name="Galante D."/>
            <person name="Campos K.R."/>
            <person name="Santos M.B.N."/>
            <person name="Sacchi C.T."/>
        </authorList>
    </citation>
    <scope>NUCLEOTIDE SEQUENCE [LARGE SCALE GENOMIC DNA]</scope>
    <source>
        <strain evidence="6 7">O4R</strain>
    </source>
</reference>
<proteinExistence type="predicted"/>
<organism evidence="6 7">
    <name type="scientific">Nocardioides kribbensis</name>
    <dbReference type="NCBI Taxonomy" id="305517"/>
    <lineage>
        <taxon>Bacteria</taxon>
        <taxon>Bacillati</taxon>
        <taxon>Actinomycetota</taxon>
        <taxon>Actinomycetes</taxon>
        <taxon>Propionibacteriales</taxon>
        <taxon>Nocardioidaceae</taxon>
        <taxon>Nocardioides</taxon>
    </lineage>
</organism>
<dbReference type="Proteomes" id="UP001482520">
    <property type="component" value="Unassembled WGS sequence"/>
</dbReference>
<gene>
    <name evidence="6" type="ORF">V6R90_10480</name>
</gene>
<dbReference type="InterPro" id="IPR002502">
    <property type="entry name" value="Amidase_domain"/>
</dbReference>
<accession>A0ABV1NYW4</accession>
<protein>
    <recommendedName>
        <fullName evidence="2">N-acetylmuramoyl-L-alanine amidase</fullName>
        <ecNumber evidence="2">3.5.1.28</ecNumber>
    </recommendedName>
</protein>
<evidence type="ECO:0000256" key="3">
    <source>
        <dbReference type="ARBA" id="ARBA00022801"/>
    </source>
</evidence>
<evidence type="ECO:0000313" key="7">
    <source>
        <dbReference type="Proteomes" id="UP001482520"/>
    </source>
</evidence>
<evidence type="ECO:0000256" key="4">
    <source>
        <dbReference type="ARBA" id="ARBA00023316"/>
    </source>
</evidence>
<evidence type="ECO:0000256" key="2">
    <source>
        <dbReference type="ARBA" id="ARBA00011901"/>
    </source>
</evidence>
<keyword evidence="7" id="KW-1185">Reference proteome</keyword>
<dbReference type="EMBL" id="JBEGDP010000010">
    <property type="protein sequence ID" value="MEQ7847705.1"/>
    <property type="molecule type" value="Genomic_DNA"/>
</dbReference>
<keyword evidence="4" id="KW-0961">Cell wall biogenesis/degradation</keyword>